<dbReference type="EC" id="2.4.1.-" evidence="10"/>
<accession>A0A8K0X443</accession>
<dbReference type="Proteomes" id="UP000813385">
    <property type="component" value="Unassembled WGS sequence"/>
</dbReference>
<evidence type="ECO:0000256" key="3">
    <source>
        <dbReference type="ARBA" id="ARBA00022676"/>
    </source>
</evidence>
<feature type="compositionally biased region" description="Basic and acidic residues" evidence="11">
    <location>
        <begin position="411"/>
        <end position="429"/>
    </location>
</feature>
<evidence type="ECO:0000256" key="7">
    <source>
        <dbReference type="ARBA" id="ARBA00022989"/>
    </source>
</evidence>
<comment type="similarity">
    <text evidence="2 10">Belongs to the glycosyltransferase 31 family.</text>
</comment>
<keyword evidence="5 10" id="KW-0812">Transmembrane</keyword>
<evidence type="ECO:0000256" key="1">
    <source>
        <dbReference type="ARBA" id="ARBA00004323"/>
    </source>
</evidence>
<feature type="region of interest" description="Disordered" evidence="11">
    <location>
        <begin position="39"/>
        <end position="70"/>
    </location>
</feature>
<dbReference type="InterPro" id="IPR002659">
    <property type="entry name" value="Glyco_trans_31"/>
</dbReference>
<protein>
    <recommendedName>
        <fullName evidence="10">Hexosyltransferase</fullName>
        <ecNumber evidence="10">2.4.1.-</ecNumber>
    </recommendedName>
</protein>
<feature type="transmembrane region" description="Helical" evidence="10">
    <location>
        <begin position="12"/>
        <end position="30"/>
    </location>
</feature>
<evidence type="ECO:0000256" key="11">
    <source>
        <dbReference type="SAM" id="MobiDB-lite"/>
    </source>
</evidence>
<feature type="region of interest" description="Disordered" evidence="11">
    <location>
        <begin position="383"/>
        <end position="429"/>
    </location>
</feature>
<keyword evidence="6 10" id="KW-0735">Signal-anchor</keyword>
<dbReference type="PANTHER" id="PTHR11214:SF351">
    <property type="entry name" value="BETA-1,3-GALACTOSYLTRANSFERASE PVG3"/>
    <property type="match status" value="1"/>
</dbReference>
<evidence type="ECO:0000256" key="5">
    <source>
        <dbReference type="ARBA" id="ARBA00022692"/>
    </source>
</evidence>
<keyword evidence="3 10" id="KW-0328">Glycosyltransferase</keyword>
<organism evidence="12 13">
    <name type="scientific">Plectosphaerella cucumerina</name>
    <dbReference type="NCBI Taxonomy" id="40658"/>
    <lineage>
        <taxon>Eukaryota</taxon>
        <taxon>Fungi</taxon>
        <taxon>Dikarya</taxon>
        <taxon>Ascomycota</taxon>
        <taxon>Pezizomycotina</taxon>
        <taxon>Sordariomycetes</taxon>
        <taxon>Hypocreomycetidae</taxon>
        <taxon>Glomerellales</taxon>
        <taxon>Plectosphaerellaceae</taxon>
        <taxon>Plectosphaerella</taxon>
    </lineage>
</organism>
<evidence type="ECO:0000256" key="6">
    <source>
        <dbReference type="ARBA" id="ARBA00022968"/>
    </source>
</evidence>
<sequence>MAARRVSQRCMILLVPAITFLGLGVLLLLARPDLPPLPGFNHHKPPHHAPPPPPPPHGDGHDAPAPKVWEPPKVDPLIHGMHASDYAKTEHPYELQPFPPSPLGSLPPAGATDKDAPVPWLAAVICTPWDVERRMLIRTSWMRLYKDLPFDARFVVSNPGPEWVESIRLENSTFGDMIVLDNLREDDFTANTVKTLGFYRWLVDKSPRRYEFVSKMDTDLWLNARGFWDRYLEPRLSAPDDDEGAPLRATVEKTIIGQLYYSPPHKIVFPHGSMYTVTWDMVSLLADLQDEHHVVAGEDMAMAVLMLKGHQQATVINMRGSEKFDFDERDTRHDGSAWAVDTTRPTAAEHALYGPDVIAVHQLKSNEAWLKVAACFDENGIKPMPSWKAPPPAPEPKEPTPPEELPADANDDARKKHDDAQKEYDAAKKEFEEAKKQVMRYSRSRFDAIPGDYWEHIGGTWLCNGIWKTPEGVDRNPELPE</sequence>
<dbReference type="Pfam" id="PF01762">
    <property type="entry name" value="Galactosyl_T"/>
    <property type="match status" value="1"/>
</dbReference>
<evidence type="ECO:0000256" key="9">
    <source>
        <dbReference type="ARBA" id="ARBA00023136"/>
    </source>
</evidence>
<comment type="subcellular location">
    <subcellularLocation>
        <location evidence="1 10">Golgi apparatus membrane</location>
        <topology evidence="1 10">Single-pass type II membrane protein</topology>
    </subcellularLocation>
</comment>
<feature type="compositionally biased region" description="Pro residues" evidence="11">
    <location>
        <begin position="48"/>
        <end position="57"/>
    </location>
</feature>
<dbReference type="AlphaFoldDB" id="A0A8K0X443"/>
<evidence type="ECO:0000313" key="12">
    <source>
        <dbReference type="EMBL" id="KAH7363371.1"/>
    </source>
</evidence>
<evidence type="ECO:0000313" key="13">
    <source>
        <dbReference type="Proteomes" id="UP000813385"/>
    </source>
</evidence>
<evidence type="ECO:0000256" key="2">
    <source>
        <dbReference type="ARBA" id="ARBA00008661"/>
    </source>
</evidence>
<keyword evidence="4" id="KW-0808">Transferase</keyword>
<evidence type="ECO:0000256" key="8">
    <source>
        <dbReference type="ARBA" id="ARBA00023034"/>
    </source>
</evidence>
<dbReference type="OrthoDB" id="2139606at2759"/>
<dbReference type="PANTHER" id="PTHR11214">
    <property type="entry name" value="BETA-1,3-N-ACETYLGLUCOSAMINYLTRANSFERASE"/>
    <property type="match status" value="1"/>
</dbReference>
<keyword evidence="7 10" id="KW-1133">Transmembrane helix</keyword>
<comment type="caution">
    <text evidence="12">The sequence shown here is derived from an EMBL/GenBank/DDBJ whole genome shotgun (WGS) entry which is preliminary data.</text>
</comment>
<dbReference type="GO" id="GO:0000139">
    <property type="term" value="C:Golgi membrane"/>
    <property type="evidence" value="ECO:0007669"/>
    <property type="project" value="UniProtKB-SubCell"/>
</dbReference>
<keyword evidence="9 10" id="KW-0472">Membrane</keyword>
<dbReference type="EMBL" id="JAGPXD010000003">
    <property type="protein sequence ID" value="KAH7363371.1"/>
    <property type="molecule type" value="Genomic_DNA"/>
</dbReference>
<proteinExistence type="inferred from homology"/>
<evidence type="ECO:0000256" key="10">
    <source>
        <dbReference type="RuleBase" id="RU363063"/>
    </source>
</evidence>
<gene>
    <name evidence="12" type="ORF">B0T11DRAFT_282506</name>
</gene>
<keyword evidence="8 10" id="KW-0333">Golgi apparatus</keyword>
<keyword evidence="13" id="KW-1185">Reference proteome</keyword>
<reference evidence="12" key="1">
    <citation type="journal article" date="2021" name="Nat. Commun.">
        <title>Genetic determinants of endophytism in the Arabidopsis root mycobiome.</title>
        <authorList>
            <person name="Mesny F."/>
            <person name="Miyauchi S."/>
            <person name="Thiergart T."/>
            <person name="Pickel B."/>
            <person name="Atanasova L."/>
            <person name="Karlsson M."/>
            <person name="Huettel B."/>
            <person name="Barry K.W."/>
            <person name="Haridas S."/>
            <person name="Chen C."/>
            <person name="Bauer D."/>
            <person name="Andreopoulos W."/>
            <person name="Pangilinan J."/>
            <person name="LaButti K."/>
            <person name="Riley R."/>
            <person name="Lipzen A."/>
            <person name="Clum A."/>
            <person name="Drula E."/>
            <person name="Henrissat B."/>
            <person name="Kohler A."/>
            <person name="Grigoriev I.V."/>
            <person name="Martin F.M."/>
            <person name="Hacquard S."/>
        </authorList>
    </citation>
    <scope>NUCLEOTIDE SEQUENCE</scope>
    <source>
        <strain evidence="12">MPI-CAGE-AT-0016</strain>
    </source>
</reference>
<dbReference type="GO" id="GO:0016758">
    <property type="term" value="F:hexosyltransferase activity"/>
    <property type="evidence" value="ECO:0007669"/>
    <property type="project" value="InterPro"/>
</dbReference>
<evidence type="ECO:0000256" key="4">
    <source>
        <dbReference type="ARBA" id="ARBA00022679"/>
    </source>
</evidence>
<name>A0A8K0X443_9PEZI</name>